<evidence type="ECO:0000313" key="1">
    <source>
        <dbReference type="EMBL" id="SDB01774.1"/>
    </source>
</evidence>
<name>A0A1G6A012_9STRE</name>
<dbReference type="EMBL" id="FMXP01000002">
    <property type="protein sequence ID" value="SDB01774.1"/>
    <property type="molecule type" value="Genomic_DNA"/>
</dbReference>
<accession>A0A1G6A012</accession>
<proteinExistence type="predicted"/>
<dbReference type="STRING" id="439219.SAMN02910293_00074"/>
<evidence type="ECO:0008006" key="3">
    <source>
        <dbReference type="Google" id="ProtNLM"/>
    </source>
</evidence>
<reference evidence="1 2" key="1">
    <citation type="submission" date="2016-10" db="EMBL/GenBank/DDBJ databases">
        <authorList>
            <person name="de Groot N.N."/>
        </authorList>
    </citation>
    <scope>NUCLEOTIDE SEQUENCE [LARGE SCALE GENOMIC DNA]</scope>
    <source>
        <strain evidence="1 2">A-4</strain>
    </source>
</reference>
<keyword evidence="2" id="KW-1185">Reference proteome</keyword>
<evidence type="ECO:0000313" key="2">
    <source>
        <dbReference type="Proteomes" id="UP000182508"/>
    </source>
</evidence>
<organism evidence="1 2">
    <name type="scientific">Streptococcus henryi</name>
    <dbReference type="NCBI Taxonomy" id="439219"/>
    <lineage>
        <taxon>Bacteria</taxon>
        <taxon>Bacillati</taxon>
        <taxon>Bacillota</taxon>
        <taxon>Bacilli</taxon>
        <taxon>Lactobacillales</taxon>
        <taxon>Streptococcaceae</taxon>
        <taxon>Streptococcus</taxon>
    </lineage>
</organism>
<dbReference type="RefSeq" id="WP_074484905.1">
    <property type="nucleotide sequence ID" value="NZ_FMXP01000002.1"/>
</dbReference>
<protein>
    <recommendedName>
        <fullName evidence="3">Conjugal transfer protein</fullName>
    </recommendedName>
</protein>
<dbReference type="AlphaFoldDB" id="A0A1G6A012"/>
<sequence length="155" mass="17254">MAKVGLNFGEKLQVADKEYRILNDGLVSAKEILGDLKLIAVVEEDLVYTDDTSQPRRQDGTYPKIPTGETRGLVLSVSSSVLKKSVNVTVSDMTEARFVELGIKYRDVIEFDDLTFAYVSIGKRSDRIKLLASNVKKVGQIANQSQSKLQEQDKK</sequence>
<gene>
    <name evidence="1" type="ORF">SAMN02910293_00074</name>
</gene>
<dbReference type="Proteomes" id="UP000182508">
    <property type="component" value="Unassembled WGS sequence"/>
</dbReference>